<reference evidence="2" key="1">
    <citation type="submission" date="2020-05" db="EMBL/GenBank/DDBJ databases">
        <authorList>
            <person name="Chiriac C."/>
            <person name="Salcher M."/>
            <person name="Ghai R."/>
            <person name="Kavagutti S V."/>
        </authorList>
    </citation>
    <scope>NUCLEOTIDE SEQUENCE</scope>
</reference>
<sequence length="144" mass="15256">MDDLRDNADGDAGESFNRASGECAVIELLRIVGSLLLGPLDLHDKPAQGLGCAAVIHAGEGEEQTPRMPMDPIDGQPPIGSIDKEHASGCEPLIGLVGANLDRYLTANAVGTTDSTDDDAHEGRRVIVSAQRHRGNRCGRRDPH</sequence>
<gene>
    <name evidence="2" type="ORF">UFOPK3720_00348</name>
</gene>
<name>A0A6J7HWD5_9ZZZZ</name>
<accession>A0A6J7HWD5</accession>
<evidence type="ECO:0000313" key="2">
    <source>
        <dbReference type="EMBL" id="CAB4923466.1"/>
    </source>
</evidence>
<organism evidence="2">
    <name type="scientific">freshwater metagenome</name>
    <dbReference type="NCBI Taxonomy" id="449393"/>
    <lineage>
        <taxon>unclassified sequences</taxon>
        <taxon>metagenomes</taxon>
        <taxon>ecological metagenomes</taxon>
    </lineage>
</organism>
<dbReference type="EMBL" id="CAFBNB010000041">
    <property type="protein sequence ID" value="CAB4923466.1"/>
    <property type="molecule type" value="Genomic_DNA"/>
</dbReference>
<protein>
    <submittedName>
        <fullName evidence="2">Unannotated protein</fullName>
    </submittedName>
</protein>
<dbReference type="AlphaFoldDB" id="A0A6J7HWD5"/>
<evidence type="ECO:0000256" key="1">
    <source>
        <dbReference type="SAM" id="MobiDB-lite"/>
    </source>
</evidence>
<proteinExistence type="predicted"/>
<feature type="region of interest" description="Disordered" evidence="1">
    <location>
        <begin position="62"/>
        <end position="86"/>
    </location>
</feature>